<dbReference type="GO" id="GO:0051260">
    <property type="term" value="P:protein homooligomerization"/>
    <property type="evidence" value="ECO:0007669"/>
    <property type="project" value="InterPro"/>
</dbReference>
<keyword evidence="4" id="KW-1185">Reference proteome</keyword>
<evidence type="ECO:0000259" key="2">
    <source>
        <dbReference type="Pfam" id="PF02214"/>
    </source>
</evidence>
<gene>
    <name evidence="3" type="ORF">CYNAS_LOCUS5541</name>
</gene>
<evidence type="ECO:0000313" key="3">
    <source>
        <dbReference type="EMBL" id="CAJ0593558.1"/>
    </source>
</evidence>
<dbReference type="Gene3D" id="3.30.710.10">
    <property type="entry name" value="Potassium Channel Kv1.1, Chain A"/>
    <property type="match status" value="2"/>
</dbReference>
<reference evidence="3" key="1">
    <citation type="submission" date="2023-07" db="EMBL/GenBank/DDBJ databases">
        <authorList>
            <consortium name="CYATHOMIX"/>
        </authorList>
    </citation>
    <scope>NUCLEOTIDE SEQUENCE</scope>
    <source>
        <strain evidence="3">N/A</strain>
    </source>
</reference>
<sequence length="298" mass="33749">MSSPMVVNVGGTRFHTTIETLRNGRGRGDRSIFRDKNISCHEETFVDRDPTVLGYILNYLRDGSVTFPRNEYIITLAKYEAWHYGLHHLAGQLPAGDFHTVEASWDSEAELFRSPSSDSESHDPDSLSPPRFPCDKETFVDRDPTVFGYILNYLRDGSVTFPRDEYIITLTKYEAWYYGLHHLADQLPAGDFHTVETSWDSEDELFRSSSSGLEHSHDLDSMSSPVLPVFSHESNAIFSFSSERNDFNEVTTSVCPENDEDSDGISSSAESNYLCDCDSFSPVSPIYHRGINDESNFF</sequence>
<protein>
    <recommendedName>
        <fullName evidence="2">Potassium channel tetramerisation-type BTB domain-containing protein</fullName>
    </recommendedName>
</protein>
<dbReference type="Proteomes" id="UP001176961">
    <property type="component" value="Unassembled WGS sequence"/>
</dbReference>
<dbReference type="InterPro" id="IPR011333">
    <property type="entry name" value="SKP1/BTB/POZ_sf"/>
</dbReference>
<feature type="domain" description="Potassium channel tetramerisation-type BTB" evidence="2">
    <location>
        <begin position="6"/>
        <end position="89"/>
    </location>
</feature>
<comment type="caution">
    <text evidence="3">The sequence shown here is derived from an EMBL/GenBank/DDBJ whole genome shotgun (WGS) entry which is preliminary data.</text>
</comment>
<dbReference type="InterPro" id="IPR045068">
    <property type="entry name" value="BACURD1-3"/>
</dbReference>
<dbReference type="InterPro" id="IPR003131">
    <property type="entry name" value="T1-type_BTB"/>
</dbReference>
<dbReference type="CDD" id="cd18316">
    <property type="entry name" value="BTB_POZ_KCTD-like"/>
    <property type="match status" value="1"/>
</dbReference>
<dbReference type="AlphaFoldDB" id="A0AA36GJZ1"/>
<proteinExistence type="predicted"/>
<dbReference type="Pfam" id="PF02214">
    <property type="entry name" value="BTB_2"/>
    <property type="match status" value="2"/>
</dbReference>
<organism evidence="3 4">
    <name type="scientific">Cylicocyclus nassatus</name>
    <name type="common">Nematode worm</name>
    <dbReference type="NCBI Taxonomy" id="53992"/>
    <lineage>
        <taxon>Eukaryota</taxon>
        <taxon>Metazoa</taxon>
        <taxon>Ecdysozoa</taxon>
        <taxon>Nematoda</taxon>
        <taxon>Chromadorea</taxon>
        <taxon>Rhabditida</taxon>
        <taxon>Rhabditina</taxon>
        <taxon>Rhabditomorpha</taxon>
        <taxon>Strongyloidea</taxon>
        <taxon>Strongylidae</taxon>
        <taxon>Cylicocyclus</taxon>
    </lineage>
</organism>
<name>A0AA36GJZ1_CYLNA</name>
<evidence type="ECO:0000256" key="1">
    <source>
        <dbReference type="SAM" id="MobiDB-lite"/>
    </source>
</evidence>
<dbReference type="PANTHER" id="PTHR11145">
    <property type="entry name" value="BTB/POZ DOMAIN-CONTAINING ADAPTER FOR CUL3-MEDIATED RHOA DEGRADATION PROTEIN FAMILY MEMBER"/>
    <property type="match status" value="1"/>
</dbReference>
<dbReference type="SUPFAM" id="SSF54695">
    <property type="entry name" value="POZ domain"/>
    <property type="match status" value="2"/>
</dbReference>
<feature type="region of interest" description="Disordered" evidence="1">
    <location>
        <begin position="112"/>
        <end position="136"/>
    </location>
</feature>
<accession>A0AA36GJZ1</accession>
<dbReference type="EMBL" id="CATQJL010000112">
    <property type="protein sequence ID" value="CAJ0593558.1"/>
    <property type="molecule type" value="Genomic_DNA"/>
</dbReference>
<dbReference type="PANTHER" id="PTHR11145:SF8">
    <property type="entry name" value="RE57120P"/>
    <property type="match status" value="1"/>
</dbReference>
<evidence type="ECO:0000313" key="4">
    <source>
        <dbReference type="Proteomes" id="UP001176961"/>
    </source>
</evidence>
<feature type="domain" description="Potassium channel tetramerisation-type BTB" evidence="2">
    <location>
        <begin position="135"/>
        <end position="183"/>
    </location>
</feature>